<protein>
    <submittedName>
        <fullName evidence="2">Uncharacterized protein</fullName>
    </submittedName>
</protein>
<organism evidence="2 3">
    <name type="scientific">Stephania cephalantha</name>
    <dbReference type="NCBI Taxonomy" id="152367"/>
    <lineage>
        <taxon>Eukaryota</taxon>
        <taxon>Viridiplantae</taxon>
        <taxon>Streptophyta</taxon>
        <taxon>Embryophyta</taxon>
        <taxon>Tracheophyta</taxon>
        <taxon>Spermatophyta</taxon>
        <taxon>Magnoliopsida</taxon>
        <taxon>Ranunculales</taxon>
        <taxon>Menispermaceae</taxon>
        <taxon>Menispermoideae</taxon>
        <taxon>Cissampelideae</taxon>
        <taxon>Stephania</taxon>
    </lineage>
</organism>
<dbReference type="EMBL" id="JBBNAG010000011">
    <property type="protein sequence ID" value="KAK9093898.1"/>
    <property type="molecule type" value="Genomic_DNA"/>
</dbReference>
<dbReference type="AlphaFoldDB" id="A0AAP0HM94"/>
<evidence type="ECO:0000313" key="2">
    <source>
        <dbReference type="EMBL" id="KAK9093898.1"/>
    </source>
</evidence>
<comment type="caution">
    <text evidence="2">The sequence shown here is derived from an EMBL/GenBank/DDBJ whole genome shotgun (WGS) entry which is preliminary data.</text>
</comment>
<name>A0AAP0HM94_9MAGN</name>
<feature type="chain" id="PRO_5042923980" evidence="1">
    <location>
        <begin position="25"/>
        <end position="204"/>
    </location>
</feature>
<evidence type="ECO:0000256" key="1">
    <source>
        <dbReference type="SAM" id="SignalP"/>
    </source>
</evidence>
<keyword evidence="3" id="KW-1185">Reference proteome</keyword>
<dbReference type="Proteomes" id="UP001419268">
    <property type="component" value="Unassembled WGS sequence"/>
</dbReference>
<evidence type="ECO:0000313" key="3">
    <source>
        <dbReference type="Proteomes" id="UP001419268"/>
    </source>
</evidence>
<sequence length="204" mass="23117">MLSFKAALLIFSVALSTMPHGIVSIQTGQCIYAIPLPCDTDQDCPPECVQIDPIYITPDESTEKTDTEMIIPPLTDDDQYVDITSLHNIYVVEARETSGVYAYPINDKDTTSMPEEINYCDDSQESSTSSAGPYTKYLFTDDARIISLEHITPYDLPHNFQQFEEPPAFRFQNKPDEDMRNVLLDDVEPEYMNSGMDHSPIRGW</sequence>
<gene>
    <name evidence="2" type="ORF">Scep_025367</name>
</gene>
<keyword evidence="1" id="KW-0732">Signal</keyword>
<accession>A0AAP0HM94</accession>
<feature type="signal peptide" evidence="1">
    <location>
        <begin position="1"/>
        <end position="24"/>
    </location>
</feature>
<reference evidence="2 3" key="1">
    <citation type="submission" date="2024-01" db="EMBL/GenBank/DDBJ databases">
        <title>Genome assemblies of Stephania.</title>
        <authorList>
            <person name="Yang L."/>
        </authorList>
    </citation>
    <scope>NUCLEOTIDE SEQUENCE [LARGE SCALE GENOMIC DNA]</scope>
    <source>
        <strain evidence="2">JXDWG</strain>
        <tissue evidence="2">Leaf</tissue>
    </source>
</reference>
<proteinExistence type="predicted"/>